<feature type="transmembrane region" description="Helical" evidence="5">
    <location>
        <begin position="79"/>
        <end position="97"/>
    </location>
</feature>
<accession>A0A4Q2K5F6</accession>
<proteinExistence type="predicted"/>
<evidence type="ECO:0000256" key="2">
    <source>
        <dbReference type="ARBA" id="ARBA00022692"/>
    </source>
</evidence>
<evidence type="ECO:0000313" key="7">
    <source>
        <dbReference type="Proteomes" id="UP000293345"/>
    </source>
</evidence>
<name>A0A4Q2K5F6_9ACTN</name>
<keyword evidence="2 5" id="KW-0812">Transmembrane</keyword>
<evidence type="ECO:0000256" key="4">
    <source>
        <dbReference type="ARBA" id="ARBA00023136"/>
    </source>
</evidence>
<protein>
    <recommendedName>
        <fullName evidence="8">Holin</fullName>
    </recommendedName>
</protein>
<sequence length="136" mass="14851">MEAIYTFTEPQIWAIVGAFLMMLFDMVTGIAQSLFNHNFKSSTMRQGLGHKATLSLIILLSICIEILGAHIAGLDFGGVTVYVVCIAIIGMEFASILENIKRAYPELADAPIMKIFEHADTDDITKAIADEAAKRG</sequence>
<comment type="caution">
    <text evidence="6">The sequence shown here is derived from an EMBL/GenBank/DDBJ whole genome shotgun (WGS) entry which is preliminary data.</text>
</comment>
<dbReference type="AlphaFoldDB" id="A0A4Q2K5F6"/>
<keyword evidence="3 5" id="KW-1133">Transmembrane helix</keyword>
<gene>
    <name evidence="6" type="ORF">ET524_10565</name>
</gene>
<evidence type="ECO:0000256" key="3">
    <source>
        <dbReference type="ARBA" id="ARBA00022989"/>
    </source>
</evidence>
<dbReference type="InterPro" id="IPR006480">
    <property type="entry name" value="Phage_holin_4_1"/>
</dbReference>
<comment type="subcellular location">
    <subcellularLocation>
        <location evidence="1">Membrane</location>
        <topology evidence="1">Multi-pass membrane protein</topology>
    </subcellularLocation>
</comment>
<dbReference type="GO" id="GO:0016020">
    <property type="term" value="C:membrane"/>
    <property type="evidence" value="ECO:0007669"/>
    <property type="project" value="UniProtKB-SubCell"/>
</dbReference>
<feature type="transmembrane region" description="Helical" evidence="5">
    <location>
        <begin position="52"/>
        <end position="73"/>
    </location>
</feature>
<reference evidence="6 7" key="1">
    <citation type="submission" date="2019-01" db="EMBL/GenBank/DDBJ databases">
        <title>Senegalimassilia sp. nov. KGMB04484 isolated human feces.</title>
        <authorList>
            <person name="Han K.-I."/>
            <person name="Kim J.-S."/>
            <person name="Lee K.C."/>
            <person name="Suh M.K."/>
            <person name="Eom M.K."/>
            <person name="Lee J.H."/>
            <person name="Park S.-H."/>
            <person name="Kang S.W."/>
            <person name="Park J.-E."/>
            <person name="Oh B.S."/>
            <person name="Yu S.Y."/>
            <person name="Choi S.-H."/>
            <person name="Lee D.H."/>
            <person name="Yoon H."/>
            <person name="Kim B.-Y."/>
            <person name="Lee J.H."/>
            <person name="Lee J.-S."/>
        </authorList>
    </citation>
    <scope>NUCLEOTIDE SEQUENCE [LARGE SCALE GENOMIC DNA]</scope>
    <source>
        <strain evidence="6 7">KGMB04484</strain>
    </source>
</reference>
<keyword evidence="7" id="KW-1185">Reference proteome</keyword>
<evidence type="ECO:0000256" key="1">
    <source>
        <dbReference type="ARBA" id="ARBA00004141"/>
    </source>
</evidence>
<dbReference type="Pfam" id="PF05105">
    <property type="entry name" value="Phage_holin_4_1"/>
    <property type="match status" value="1"/>
</dbReference>
<evidence type="ECO:0000313" key="6">
    <source>
        <dbReference type="EMBL" id="RXZ54874.1"/>
    </source>
</evidence>
<dbReference type="OrthoDB" id="9986937at2"/>
<feature type="transmembrane region" description="Helical" evidence="5">
    <location>
        <begin position="12"/>
        <end position="31"/>
    </location>
</feature>
<dbReference type="RefSeq" id="WP_129425680.1">
    <property type="nucleotide sequence ID" value="NZ_SDPW01000001.1"/>
</dbReference>
<organism evidence="6 7">
    <name type="scientific">Senegalimassilia faecalis</name>
    <dbReference type="NCBI Taxonomy" id="2509433"/>
    <lineage>
        <taxon>Bacteria</taxon>
        <taxon>Bacillati</taxon>
        <taxon>Actinomycetota</taxon>
        <taxon>Coriobacteriia</taxon>
        <taxon>Coriobacteriales</taxon>
        <taxon>Coriobacteriaceae</taxon>
        <taxon>Senegalimassilia</taxon>
    </lineage>
</organism>
<keyword evidence="4 5" id="KW-0472">Membrane</keyword>
<evidence type="ECO:0000256" key="5">
    <source>
        <dbReference type="SAM" id="Phobius"/>
    </source>
</evidence>
<evidence type="ECO:0008006" key="8">
    <source>
        <dbReference type="Google" id="ProtNLM"/>
    </source>
</evidence>
<dbReference type="Proteomes" id="UP000293345">
    <property type="component" value="Unassembled WGS sequence"/>
</dbReference>
<dbReference type="EMBL" id="SDPW01000001">
    <property type="protein sequence ID" value="RXZ54874.1"/>
    <property type="molecule type" value="Genomic_DNA"/>
</dbReference>